<evidence type="ECO:0000256" key="10">
    <source>
        <dbReference type="ARBA" id="ARBA00037054"/>
    </source>
</evidence>
<dbReference type="GO" id="GO:0055085">
    <property type="term" value="P:transmembrane transport"/>
    <property type="evidence" value="ECO:0007669"/>
    <property type="project" value="InterPro"/>
</dbReference>
<comment type="similarity">
    <text evidence="2 11">Belongs to the binding-protein-dependent transport system permease family.</text>
</comment>
<comment type="subcellular location">
    <subcellularLocation>
        <location evidence="12">Cell inner membrane</location>
        <topology evidence="12">Multi-pass membrane protein</topology>
    </subcellularLocation>
    <subcellularLocation>
        <location evidence="1 11">Cell membrane</location>
        <topology evidence="1 11">Multi-pass membrane protein</topology>
    </subcellularLocation>
</comment>
<evidence type="ECO:0000259" key="13">
    <source>
        <dbReference type="PROSITE" id="PS50928"/>
    </source>
</evidence>
<evidence type="ECO:0000256" key="6">
    <source>
        <dbReference type="ARBA" id="ARBA00022475"/>
    </source>
</evidence>
<evidence type="ECO:0000256" key="1">
    <source>
        <dbReference type="ARBA" id="ARBA00004651"/>
    </source>
</evidence>
<dbReference type="PROSITE" id="PS50928">
    <property type="entry name" value="ABC_TM1"/>
    <property type="match status" value="1"/>
</dbReference>
<keyword evidence="8 11" id="KW-1133">Transmembrane helix</keyword>
<gene>
    <name evidence="12" type="primary">ugpE</name>
    <name evidence="14" type="ORF">CG010_025870</name>
</gene>
<evidence type="ECO:0000256" key="2">
    <source>
        <dbReference type="ARBA" id="ARBA00009306"/>
    </source>
</evidence>
<feature type="domain" description="ABC transmembrane type-1" evidence="13">
    <location>
        <begin position="71"/>
        <end position="262"/>
    </location>
</feature>
<organism evidence="14 15">
    <name type="scientific">Agrobacterium tumefaciens</name>
    <dbReference type="NCBI Taxonomy" id="358"/>
    <lineage>
        <taxon>Bacteria</taxon>
        <taxon>Pseudomonadati</taxon>
        <taxon>Pseudomonadota</taxon>
        <taxon>Alphaproteobacteria</taxon>
        <taxon>Hyphomicrobiales</taxon>
        <taxon>Rhizobiaceae</taxon>
        <taxon>Rhizobium/Agrobacterium group</taxon>
        <taxon>Agrobacterium</taxon>
        <taxon>Agrobacterium tumefaciens complex</taxon>
    </lineage>
</organism>
<dbReference type="AlphaFoldDB" id="A0AAP9EA12"/>
<dbReference type="Proteomes" id="UP000222296">
    <property type="component" value="Plasmid pAt"/>
</dbReference>
<feature type="transmembrane region" description="Helical" evidence="11">
    <location>
        <begin position="106"/>
        <end position="129"/>
    </location>
</feature>
<dbReference type="RefSeq" id="WP_099086539.1">
    <property type="nucleotide sequence ID" value="NZ_CP042276.1"/>
</dbReference>
<comment type="caution">
    <text evidence="12">Lacks conserved residue(s) required for the propagation of feature annotation.</text>
</comment>
<reference evidence="14 15" key="1">
    <citation type="journal article" date="2017" name="Genome Announc.">
        <title>Draft Genome Sequence of Agrobacterium tumefaciens Biovar 1 Strain 186, Isolated from Walnut.</title>
        <authorList>
            <person name="Poret-Peterson A.T."/>
            <person name="Bhatnagar S."/>
            <person name="McClean A.E."/>
            <person name="Kluepfel D.A."/>
        </authorList>
    </citation>
    <scope>NUCLEOTIDE SEQUENCE [LARGE SCALE GENOMIC DNA]</scope>
    <source>
        <strain evidence="14 15">186</strain>
    </source>
</reference>
<evidence type="ECO:0000256" key="9">
    <source>
        <dbReference type="ARBA" id="ARBA00023136"/>
    </source>
</evidence>
<dbReference type="InterPro" id="IPR035906">
    <property type="entry name" value="MetI-like_sf"/>
</dbReference>
<evidence type="ECO:0000256" key="4">
    <source>
        <dbReference type="ARBA" id="ARBA00020515"/>
    </source>
</evidence>
<dbReference type="CDD" id="cd06261">
    <property type="entry name" value="TM_PBP2"/>
    <property type="match status" value="1"/>
</dbReference>
<dbReference type="InterPro" id="IPR000515">
    <property type="entry name" value="MetI-like"/>
</dbReference>
<evidence type="ECO:0000256" key="5">
    <source>
        <dbReference type="ARBA" id="ARBA00022448"/>
    </source>
</evidence>
<name>A0AAP9EA12_AGRTU</name>
<evidence type="ECO:0000313" key="15">
    <source>
        <dbReference type="Proteomes" id="UP000222296"/>
    </source>
</evidence>
<dbReference type="SUPFAM" id="SSF161098">
    <property type="entry name" value="MetI-like"/>
    <property type="match status" value="1"/>
</dbReference>
<dbReference type="Gene3D" id="1.10.3720.10">
    <property type="entry name" value="MetI-like"/>
    <property type="match status" value="1"/>
</dbReference>
<geneLocation type="plasmid" evidence="15">
    <name>pat</name>
</geneLocation>
<keyword evidence="7 11" id="KW-0812">Transmembrane</keyword>
<dbReference type="Pfam" id="PF00528">
    <property type="entry name" value="BPD_transp_1"/>
    <property type="match status" value="1"/>
</dbReference>
<dbReference type="GO" id="GO:0005886">
    <property type="term" value="C:plasma membrane"/>
    <property type="evidence" value="ECO:0007669"/>
    <property type="project" value="UniProtKB-SubCell"/>
</dbReference>
<evidence type="ECO:0000256" key="8">
    <source>
        <dbReference type="ARBA" id="ARBA00022989"/>
    </source>
</evidence>
<keyword evidence="6 12" id="KW-1003">Cell membrane</keyword>
<proteinExistence type="inferred from homology"/>
<evidence type="ECO:0000256" key="12">
    <source>
        <dbReference type="RuleBase" id="RU363056"/>
    </source>
</evidence>
<evidence type="ECO:0000256" key="3">
    <source>
        <dbReference type="ARBA" id="ARBA00011557"/>
    </source>
</evidence>
<sequence>MTPSSPSSAGGFRVVRYLAVLALSLLFLMPLLMAVNASFKAPGEIQYALQLPGSLYLENYARAWNRIGPNMINSVLITVPAVILSVFVGCLAAYPLSHVNIPGGRFIYLVLLAGLLIPHQAVQIPLFTIMRAIGLYNTIPGMWLVHTAYGIPFCTFFMRNFFSTVPRSMYEAAQIDGCGPSGYFFKILLPASVSGLAALTVVQSRSVWNDLFFGLTLTNGPGASPAPVALYMLIGGMDVDEGQLMAATIISLLPIMIAFLLFQKAFTRGLLGGASK</sequence>
<dbReference type="PANTHER" id="PTHR43744:SF8">
    <property type="entry name" value="SN-GLYCEROL-3-PHOSPHATE TRANSPORT SYSTEM PERMEASE PROTEIN UGPE"/>
    <property type="match status" value="1"/>
</dbReference>
<feature type="transmembrane region" description="Helical" evidence="11">
    <location>
        <begin position="182"/>
        <end position="202"/>
    </location>
</feature>
<protein>
    <recommendedName>
        <fullName evidence="4 12">sn-glycerol-3-phosphate transport system permease protein UgpE</fullName>
    </recommendedName>
</protein>
<evidence type="ECO:0000313" key="14">
    <source>
        <dbReference type="EMBL" id="QDY97594.1"/>
    </source>
</evidence>
<feature type="transmembrane region" description="Helical" evidence="11">
    <location>
        <begin position="244"/>
        <end position="262"/>
    </location>
</feature>
<keyword evidence="5 11" id="KW-0813">Transport</keyword>
<keyword evidence="12" id="KW-0997">Cell inner membrane</keyword>
<accession>A0AAP9EA12</accession>
<comment type="subunit">
    <text evidence="3 12">The complex is composed of two ATP-binding proteins (UgpC), two transmembrane proteins (UgpA and UgpE) and a solute-binding protein (UgpB).</text>
</comment>
<keyword evidence="14" id="KW-0614">Plasmid</keyword>
<comment type="function">
    <text evidence="10 12">Part of the ABC transporter complex UgpBAEC involved in sn-glycerol-3-phosphate (G3P) import. Probably responsible for the translocation of the substrate across the membrane.</text>
</comment>
<evidence type="ECO:0000256" key="7">
    <source>
        <dbReference type="ARBA" id="ARBA00022692"/>
    </source>
</evidence>
<keyword evidence="9 11" id="KW-0472">Membrane</keyword>
<feature type="transmembrane region" description="Helical" evidence="11">
    <location>
        <begin position="14"/>
        <end position="35"/>
    </location>
</feature>
<evidence type="ECO:0000256" key="11">
    <source>
        <dbReference type="RuleBase" id="RU363032"/>
    </source>
</evidence>
<feature type="transmembrane region" description="Helical" evidence="11">
    <location>
        <begin position="211"/>
        <end position="232"/>
    </location>
</feature>
<dbReference type="EMBL" id="CP042276">
    <property type="protein sequence ID" value="QDY97594.1"/>
    <property type="molecule type" value="Genomic_DNA"/>
</dbReference>
<feature type="transmembrane region" description="Helical" evidence="11">
    <location>
        <begin position="72"/>
        <end position="94"/>
    </location>
</feature>
<feature type="transmembrane region" description="Helical" evidence="11">
    <location>
        <begin position="141"/>
        <end position="162"/>
    </location>
</feature>
<dbReference type="PANTHER" id="PTHR43744">
    <property type="entry name" value="ABC TRANSPORTER PERMEASE PROTEIN MG189-RELATED-RELATED"/>
    <property type="match status" value="1"/>
</dbReference>